<dbReference type="PANTHER" id="PTHR38032:SF1">
    <property type="entry name" value="RNA-BINDING PROTEIN KHPB N-TERMINAL DOMAIN-CONTAINING PROTEIN"/>
    <property type="match status" value="1"/>
</dbReference>
<dbReference type="Pfam" id="PF03961">
    <property type="entry name" value="FapA"/>
    <property type="match status" value="1"/>
</dbReference>
<accession>A0A6G1X478</accession>
<name>A0A6G1X478_9BACI</name>
<dbReference type="SMART" id="SM01245">
    <property type="entry name" value="Jag_N"/>
    <property type="match status" value="1"/>
</dbReference>
<evidence type="ECO:0000313" key="3">
    <source>
        <dbReference type="Proteomes" id="UP000480185"/>
    </source>
</evidence>
<dbReference type="Proteomes" id="UP000480185">
    <property type="component" value="Unassembled WGS sequence"/>
</dbReference>
<protein>
    <submittedName>
        <fullName evidence="2">DUF342 domain-containing protein</fullName>
    </submittedName>
</protein>
<dbReference type="RefSeq" id="WP_153727628.1">
    <property type="nucleotide sequence ID" value="NZ_WJNH01000002.1"/>
</dbReference>
<comment type="caution">
    <text evidence="2">The sequence shown here is derived from an EMBL/GenBank/DDBJ whole genome shotgun (WGS) entry which is preliminary data.</text>
</comment>
<organism evidence="2 3">
    <name type="scientific">Salinibacillus xinjiangensis</name>
    <dbReference type="NCBI Taxonomy" id="1229268"/>
    <lineage>
        <taxon>Bacteria</taxon>
        <taxon>Bacillati</taxon>
        <taxon>Bacillota</taxon>
        <taxon>Bacilli</taxon>
        <taxon>Bacillales</taxon>
        <taxon>Bacillaceae</taxon>
        <taxon>Salinibacillus</taxon>
    </lineage>
</organism>
<proteinExistence type="predicted"/>
<keyword evidence="3" id="KW-1185">Reference proteome</keyword>
<dbReference type="EMBL" id="WJNH01000002">
    <property type="protein sequence ID" value="MRG85715.1"/>
    <property type="molecule type" value="Genomic_DNA"/>
</dbReference>
<reference evidence="2 3" key="1">
    <citation type="submission" date="2019-11" db="EMBL/GenBank/DDBJ databases">
        <authorList>
            <person name="Li J."/>
        </authorList>
    </citation>
    <scope>NUCLEOTIDE SEQUENCE [LARGE SCALE GENOMIC DNA]</scope>
    <source>
        <strain evidence="2 3">J4</strain>
    </source>
</reference>
<dbReference type="OrthoDB" id="1279at2"/>
<dbReference type="InterPro" id="IPR032782">
    <property type="entry name" value="KhpB_N"/>
</dbReference>
<gene>
    <name evidence="2" type="ORF">GH754_05120</name>
</gene>
<dbReference type="InterPro" id="IPR038247">
    <property type="entry name" value="Jag_N_dom_sf"/>
</dbReference>
<dbReference type="Gene3D" id="3.30.30.80">
    <property type="entry name" value="probable RNA-binding protein from clostridium symbiosum atcc 14940"/>
    <property type="match status" value="1"/>
</dbReference>
<dbReference type="InterPro" id="IPR046866">
    <property type="entry name" value="FapA_N"/>
</dbReference>
<evidence type="ECO:0000313" key="2">
    <source>
        <dbReference type="EMBL" id="MRG85715.1"/>
    </source>
</evidence>
<dbReference type="InterPro" id="IPR046865">
    <property type="entry name" value="FapA_b_solenoid"/>
</dbReference>
<dbReference type="Pfam" id="PF20250">
    <property type="entry name" value="FapA_N"/>
    <property type="match status" value="1"/>
</dbReference>
<sequence length="656" mass="72624">MFLKGKIRDEAIHLGLKSLQVPRSEVKIEVLQEESNGFVGLGRRQAVVKLKRKPTKSNSTILPLGQQDSTDPNLNGKAWVKNNQIFVRDSNSHYSTVSIGTGIQLMKNQQVVKDNSTIISEKDQLQVKIEENSLEQETNWKITLDQDKVEAVLEVEPGYLMKRKVKDVEPAEHISLTLEETQEVHNTLTYEQVVGKLKDLHVTYGIVHGEIINALQTTTKGKYVIAKGKQVEQGNHGWLEIKVDIDTRNGLVEDESGRVDFRETTFIPTVEKGRIIAHVHPPTTEKPGITVTNEPIAPKRTFPIQLLLGRGVVEVDGKLVATESGRPSIEQRGQRIKAEIIPKIIHHGNVDLTSGNIRFNGDVEIVGAVNDHMYVEAGGDIYVHKSIKQATVNTSHSIVARGNVVGAKLAAGKNNIFIAELGHLLGILQEQLEKMVNMIKQINEGSYTQDLSIYGLQPIISLLLEKKFKSFLPLARKYQAVVAKGEKYLGHENWSFISVSLNQIFLSLSNQVVTMEKLTALADKMNQLHQLSQLPMEPHSYITISDVSNSVLYCSGDIHIIGHGSVQTKIHAGGELKVAGMVRGGEVYGRLGVNVNEVGSESGAKTVISVPHDQKIIIGEAWEGTVLKIGNVQHTLKSNQFQIKAHLNENDRLVLH</sequence>
<feature type="domain" description="RNA-binding protein KhpB N-terminal" evidence="1">
    <location>
        <begin position="2"/>
        <end position="53"/>
    </location>
</feature>
<dbReference type="Pfam" id="PF14804">
    <property type="entry name" value="Jag_N"/>
    <property type="match status" value="1"/>
</dbReference>
<dbReference type="PANTHER" id="PTHR38032">
    <property type="entry name" value="POLYMERASE-RELATED"/>
    <property type="match status" value="1"/>
</dbReference>
<dbReference type="InterPro" id="IPR005646">
    <property type="entry name" value="FapA"/>
</dbReference>
<dbReference type="AlphaFoldDB" id="A0A6G1X478"/>
<evidence type="ECO:0000259" key="1">
    <source>
        <dbReference type="SMART" id="SM01245"/>
    </source>
</evidence>